<dbReference type="Gene3D" id="3.30.2350.10">
    <property type="entry name" value="Pseudouridine synthase"/>
    <property type="match status" value="1"/>
</dbReference>
<dbReference type="Proteomes" id="UP000504606">
    <property type="component" value="Unplaced"/>
</dbReference>
<dbReference type="GO" id="GO:0003723">
    <property type="term" value="F:RNA binding"/>
    <property type="evidence" value="ECO:0007669"/>
    <property type="project" value="InterPro"/>
</dbReference>
<dbReference type="GO" id="GO:0001522">
    <property type="term" value="P:pseudouridine synthesis"/>
    <property type="evidence" value="ECO:0007669"/>
    <property type="project" value="InterPro"/>
</dbReference>
<gene>
    <name evidence="2 3" type="primary">LOC113217241</name>
</gene>
<evidence type="ECO:0000313" key="1">
    <source>
        <dbReference type="Proteomes" id="UP000504606"/>
    </source>
</evidence>
<dbReference type="GO" id="GO:0009982">
    <property type="term" value="F:pseudouridine synthase activity"/>
    <property type="evidence" value="ECO:0007669"/>
    <property type="project" value="InterPro"/>
</dbReference>
<dbReference type="SUPFAM" id="SSF55120">
    <property type="entry name" value="Pseudouridine synthase"/>
    <property type="match status" value="1"/>
</dbReference>
<evidence type="ECO:0000313" key="3">
    <source>
        <dbReference type="RefSeq" id="XP_052127984.1"/>
    </source>
</evidence>
<dbReference type="AlphaFoldDB" id="A0A6J1TMJ1"/>
<dbReference type="GeneID" id="113217241"/>
<dbReference type="OrthoDB" id="428658at2759"/>
<dbReference type="RefSeq" id="XP_052127984.1">
    <property type="nucleotide sequence ID" value="XM_052272024.1"/>
</dbReference>
<dbReference type="InterPro" id="IPR020103">
    <property type="entry name" value="PsdUridine_synth_cat_dom_sf"/>
</dbReference>
<keyword evidence="1" id="KW-1185">Reference proteome</keyword>
<accession>A0A6J1TMJ1</accession>
<dbReference type="RefSeq" id="XP_026292845.1">
    <property type="nucleotide sequence ID" value="XM_026437060.2"/>
</dbReference>
<name>A0A6J1TMJ1_FRAOC</name>
<reference evidence="2 3" key="1">
    <citation type="submission" date="2025-04" db="UniProtKB">
        <authorList>
            <consortium name="RefSeq"/>
        </authorList>
    </citation>
    <scope>IDENTIFICATION</scope>
    <source>
        <tissue evidence="2 3">Whole organism</tissue>
    </source>
</reference>
<sequence length="350" mass="40117">MSSFKSCLQKVYFSNTIHSFKNSLCSFHSCNVNNSDQSIHEKSKSFHEYSSIWKYLDVESTSKYLLENVFYHQNGVVAINKPLNLGSSRTEDTIYNCLPYLAKEFGYKYLQLVSVPDKYCSGVTLLSSNEKITKRIEKSLKRSKAIFSRDPKQTFLAVTVGRPSMQENVNQYGVTKRRKDNINYPLVLHDWGANEVKRREVNVGFIRHNVLATSEFASLVSVSTWQMRHHFPRMYLSDVMFSPVLGDNMFGPRVGSVFEKPVLIKPWHAPAVKALPLPLLQALNARSGSETLIPLHFHLHELVLHQFLIDGSHLVLQTEPPNYFQWTLEKLNLSFSESRNCQSKADIFSS</sequence>
<evidence type="ECO:0000313" key="2">
    <source>
        <dbReference type="RefSeq" id="XP_026292845.1"/>
    </source>
</evidence>
<organism evidence="1 2">
    <name type="scientific">Frankliniella occidentalis</name>
    <name type="common">Western flower thrips</name>
    <name type="synonym">Euthrips occidentalis</name>
    <dbReference type="NCBI Taxonomy" id="133901"/>
    <lineage>
        <taxon>Eukaryota</taxon>
        <taxon>Metazoa</taxon>
        <taxon>Ecdysozoa</taxon>
        <taxon>Arthropoda</taxon>
        <taxon>Hexapoda</taxon>
        <taxon>Insecta</taxon>
        <taxon>Pterygota</taxon>
        <taxon>Neoptera</taxon>
        <taxon>Paraneoptera</taxon>
        <taxon>Thysanoptera</taxon>
        <taxon>Terebrantia</taxon>
        <taxon>Thripoidea</taxon>
        <taxon>Thripidae</taxon>
        <taxon>Frankliniella</taxon>
    </lineage>
</organism>
<proteinExistence type="predicted"/>
<dbReference type="KEGG" id="foc:113217241"/>
<protein>
    <submittedName>
        <fullName evidence="2 3">Mitochondrial mRNA pseudouridine synthase RPUSD3-like</fullName>
    </submittedName>
</protein>